<dbReference type="AlphaFoldDB" id="A0A9D1ARD6"/>
<organism evidence="1 2">
    <name type="scientific">Candidatus Caccousia avicola</name>
    <dbReference type="NCBI Taxonomy" id="2840721"/>
    <lineage>
        <taxon>Bacteria</taxon>
        <taxon>Bacillati</taxon>
        <taxon>Bacillota</taxon>
        <taxon>Clostridia</taxon>
        <taxon>Eubacteriales</taxon>
        <taxon>Oscillospiraceae</taxon>
        <taxon>Oscillospiraceae incertae sedis</taxon>
        <taxon>Candidatus Caccousia</taxon>
    </lineage>
</organism>
<sequence length="272" mass="30040">MKWDQILIASDIDGTLLPGGREIPERNLSALRRFAEKGGHFTLATGRSIGSAGQFLDRLPVNAPAICLNGALLYDYEQKKVLESCPLAKEKAAPLLKQLYDRFPTLGMECFYQDSIGIVRRTSYIKNTKTPELYSFTDGTETACFAPWMKLFFGGEPALVQEAMAFAETLPHDGLRYVFSSENYLEILPSEANKGKLLRKLAAYLEIPLAQVYAIGDFYNDEELLQAAGHAVVPANAPEQLQKQAELVVCSCTNGALADLVEYLEQLCSDCP</sequence>
<gene>
    <name evidence="1" type="ORF">IAB89_11455</name>
</gene>
<dbReference type="Gene3D" id="3.40.50.1000">
    <property type="entry name" value="HAD superfamily/HAD-like"/>
    <property type="match status" value="1"/>
</dbReference>
<dbReference type="NCBIfam" id="TIGR01484">
    <property type="entry name" value="HAD-SF-IIB"/>
    <property type="match status" value="1"/>
</dbReference>
<accession>A0A9D1ARD6</accession>
<dbReference type="InterPro" id="IPR036412">
    <property type="entry name" value="HAD-like_sf"/>
</dbReference>
<evidence type="ECO:0000313" key="2">
    <source>
        <dbReference type="Proteomes" id="UP000824242"/>
    </source>
</evidence>
<dbReference type="InterPro" id="IPR023214">
    <property type="entry name" value="HAD_sf"/>
</dbReference>
<dbReference type="InterPro" id="IPR006379">
    <property type="entry name" value="HAD-SF_hydro_IIB"/>
</dbReference>
<dbReference type="GO" id="GO:0016791">
    <property type="term" value="F:phosphatase activity"/>
    <property type="evidence" value="ECO:0007669"/>
    <property type="project" value="TreeGrafter"/>
</dbReference>
<dbReference type="Gene3D" id="3.30.1240.10">
    <property type="match status" value="1"/>
</dbReference>
<proteinExistence type="predicted"/>
<dbReference type="NCBIfam" id="TIGR00099">
    <property type="entry name" value="Cof-subfamily"/>
    <property type="match status" value="1"/>
</dbReference>
<dbReference type="Pfam" id="PF08282">
    <property type="entry name" value="Hydrolase_3"/>
    <property type="match status" value="1"/>
</dbReference>
<dbReference type="PANTHER" id="PTHR10000">
    <property type="entry name" value="PHOSPHOSERINE PHOSPHATASE"/>
    <property type="match status" value="1"/>
</dbReference>
<dbReference type="GO" id="GO:0005829">
    <property type="term" value="C:cytosol"/>
    <property type="evidence" value="ECO:0007669"/>
    <property type="project" value="TreeGrafter"/>
</dbReference>
<dbReference type="GO" id="GO:0000287">
    <property type="term" value="F:magnesium ion binding"/>
    <property type="evidence" value="ECO:0007669"/>
    <property type="project" value="TreeGrafter"/>
</dbReference>
<protein>
    <submittedName>
        <fullName evidence="1">Cof-type HAD-IIB family hydrolase</fullName>
    </submittedName>
</protein>
<reference evidence="1" key="2">
    <citation type="journal article" date="2021" name="PeerJ">
        <title>Extensive microbial diversity within the chicken gut microbiome revealed by metagenomics and culture.</title>
        <authorList>
            <person name="Gilroy R."/>
            <person name="Ravi A."/>
            <person name="Getino M."/>
            <person name="Pursley I."/>
            <person name="Horton D.L."/>
            <person name="Alikhan N.F."/>
            <person name="Baker D."/>
            <person name="Gharbi K."/>
            <person name="Hall N."/>
            <person name="Watson M."/>
            <person name="Adriaenssens E.M."/>
            <person name="Foster-Nyarko E."/>
            <person name="Jarju S."/>
            <person name="Secka A."/>
            <person name="Antonio M."/>
            <person name="Oren A."/>
            <person name="Chaudhuri R.R."/>
            <person name="La Ragione R."/>
            <person name="Hildebrand F."/>
            <person name="Pallen M.J."/>
        </authorList>
    </citation>
    <scope>NUCLEOTIDE SEQUENCE</scope>
    <source>
        <strain evidence="1">ChiSxjej1B13-7958</strain>
    </source>
</reference>
<dbReference type="EMBL" id="DVGZ01000125">
    <property type="protein sequence ID" value="HIR48248.1"/>
    <property type="molecule type" value="Genomic_DNA"/>
</dbReference>
<dbReference type="SUPFAM" id="SSF56784">
    <property type="entry name" value="HAD-like"/>
    <property type="match status" value="1"/>
</dbReference>
<evidence type="ECO:0000313" key="1">
    <source>
        <dbReference type="EMBL" id="HIR48248.1"/>
    </source>
</evidence>
<name>A0A9D1ARD6_9FIRM</name>
<reference evidence="1" key="1">
    <citation type="submission" date="2020-10" db="EMBL/GenBank/DDBJ databases">
        <authorList>
            <person name="Gilroy R."/>
        </authorList>
    </citation>
    <scope>NUCLEOTIDE SEQUENCE</scope>
    <source>
        <strain evidence="1">ChiSxjej1B13-7958</strain>
    </source>
</reference>
<dbReference type="InterPro" id="IPR000150">
    <property type="entry name" value="Cof"/>
</dbReference>
<keyword evidence="1" id="KW-0378">Hydrolase</keyword>
<comment type="caution">
    <text evidence="1">The sequence shown here is derived from an EMBL/GenBank/DDBJ whole genome shotgun (WGS) entry which is preliminary data.</text>
</comment>
<dbReference type="PANTHER" id="PTHR10000:SF8">
    <property type="entry name" value="HAD SUPERFAMILY HYDROLASE-LIKE, TYPE 3"/>
    <property type="match status" value="1"/>
</dbReference>
<dbReference type="Proteomes" id="UP000824242">
    <property type="component" value="Unassembled WGS sequence"/>
</dbReference>